<dbReference type="OrthoDB" id="9806179at2"/>
<dbReference type="STRING" id="28234.SAMN04488588_1353"/>
<evidence type="ECO:0000313" key="5">
    <source>
        <dbReference type="Proteomes" id="UP000297288"/>
    </source>
</evidence>
<feature type="domain" description="Thioredoxin-like fold" evidence="1">
    <location>
        <begin position="133"/>
        <end position="218"/>
    </location>
</feature>
<evidence type="ECO:0000313" key="4">
    <source>
        <dbReference type="Proteomes" id="UP000199322"/>
    </source>
</evidence>
<dbReference type="Pfam" id="PF13192">
    <property type="entry name" value="Thioredoxin_3"/>
    <property type="match status" value="1"/>
</dbReference>
<dbReference type="CDD" id="cd02973">
    <property type="entry name" value="TRX_GRX_like"/>
    <property type="match status" value="1"/>
</dbReference>
<dbReference type="Proteomes" id="UP000199322">
    <property type="component" value="Unassembled WGS sequence"/>
</dbReference>
<dbReference type="PANTHER" id="PTHR37170:SF1">
    <property type="entry name" value="GLUTAREDOXIN-LIKE PROTEIN"/>
    <property type="match status" value="1"/>
</dbReference>
<dbReference type="EMBL" id="FMYV01000005">
    <property type="protein sequence ID" value="SDC58062.1"/>
    <property type="molecule type" value="Genomic_DNA"/>
</dbReference>
<protein>
    <submittedName>
        <fullName evidence="2 3">Glutaredoxin</fullName>
    </submittedName>
</protein>
<dbReference type="InterPro" id="IPR036249">
    <property type="entry name" value="Thioredoxin-like_sf"/>
</dbReference>
<gene>
    <name evidence="3" type="ORF">E4650_08705</name>
    <name evidence="2" type="ORF">SAMN04488588_1353</name>
</gene>
<organism evidence="2 4">
    <name type="scientific">Geotoga petraea</name>
    <dbReference type="NCBI Taxonomy" id="28234"/>
    <lineage>
        <taxon>Bacteria</taxon>
        <taxon>Thermotogati</taxon>
        <taxon>Thermotogota</taxon>
        <taxon>Thermotogae</taxon>
        <taxon>Petrotogales</taxon>
        <taxon>Petrotogaceae</taxon>
        <taxon>Geotoga</taxon>
    </lineage>
</organism>
<evidence type="ECO:0000313" key="3">
    <source>
        <dbReference type="EMBL" id="TGG87373.1"/>
    </source>
</evidence>
<dbReference type="EMBL" id="SRME01000005">
    <property type="protein sequence ID" value="TGG87373.1"/>
    <property type="molecule type" value="Genomic_DNA"/>
</dbReference>
<name>A0A1G6MRB8_9BACT</name>
<keyword evidence="4" id="KW-1185">Reference proteome</keyword>
<dbReference type="InterPro" id="IPR011903">
    <property type="entry name" value="TON_0319-like"/>
</dbReference>
<sequence length="222" mass="25018">MALLDDNTREQVKDLLSKMENNVKFVLFQGENEYSKVTGELLNELKEVEPKIELEMLNIDDPKADVYDIEKDLTPAIVLLDKDNNDNGIRFYGIPSGHEFSTLLQDILSVSSGNRVDFSEETQNKIKTIDKKMRIRVFITPTCPYCPKAVFSGHQSALLNDNIIGEMIEANEFGPLSSEHGVSSVPHTVIEIFNGDEWEKSGEFIGAYPEQQFIDELMKAVG</sequence>
<reference evidence="3 5" key="2">
    <citation type="submission" date="2019-04" db="EMBL/GenBank/DDBJ databases">
        <title>Draft genome sequence data and analysis of a Fermenting Bacterium, Geotoga petraea strain HO-Geo1, isolated from heavy-oil petroleum reservoir in Russia.</title>
        <authorList>
            <person name="Grouzdev D.S."/>
            <person name="Semenova E.M."/>
            <person name="Sokolova D.S."/>
            <person name="Tourova T.P."/>
            <person name="Poltaraus A.B."/>
            <person name="Nazina T.N."/>
        </authorList>
    </citation>
    <scope>NUCLEOTIDE SEQUENCE [LARGE SCALE GENOMIC DNA]</scope>
    <source>
        <strain evidence="3 5">HO-Geo1</strain>
    </source>
</reference>
<dbReference type="InterPro" id="IPR012336">
    <property type="entry name" value="Thioredoxin-like_fold"/>
</dbReference>
<dbReference type="RefSeq" id="WP_091403949.1">
    <property type="nucleotide sequence ID" value="NZ_FMYV01000005.1"/>
</dbReference>
<dbReference type="PROSITE" id="PS51354">
    <property type="entry name" value="GLUTAREDOXIN_2"/>
    <property type="match status" value="1"/>
</dbReference>
<dbReference type="Gene3D" id="3.40.30.80">
    <property type="match status" value="1"/>
</dbReference>
<accession>A0A1G6MRB8</accession>
<dbReference type="PANTHER" id="PTHR37170">
    <property type="entry name" value="GLUTAREDOXIN-RELATED"/>
    <property type="match status" value="1"/>
</dbReference>
<reference evidence="2 4" key="1">
    <citation type="submission" date="2016-10" db="EMBL/GenBank/DDBJ databases">
        <authorList>
            <person name="de Groot N.N."/>
        </authorList>
    </citation>
    <scope>NUCLEOTIDE SEQUENCE [LARGE SCALE GENOMIC DNA]</scope>
    <source>
        <strain evidence="2 4">WG14</strain>
    </source>
</reference>
<dbReference type="NCBIfam" id="TIGR02187">
    <property type="entry name" value="PDO_seleno_TRX"/>
    <property type="match status" value="1"/>
</dbReference>
<evidence type="ECO:0000313" key="2">
    <source>
        <dbReference type="EMBL" id="SDC58062.1"/>
    </source>
</evidence>
<dbReference type="SUPFAM" id="SSF52833">
    <property type="entry name" value="Thioredoxin-like"/>
    <property type="match status" value="2"/>
</dbReference>
<proteinExistence type="predicted"/>
<dbReference type="AlphaFoldDB" id="A0A1G6MRB8"/>
<evidence type="ECO:0000259" key="1">
    <source>
        <dbReference type="Pfam" id="PF13192"/>
    </source>
</evidence>
<dbReference type="Proteomes" id="UP000297288">
    <property type="component" value="Unassembled WGS sequence"/>
</dbReference>